<comment type="caution">
    <text evidence="1">The sequence shown here is derived from an EMBL/GenBank/DDBJ whole genome shotgun (WGS) entry which is preliminary data.</text>
</comment>
<name>A0ACC6J7N0_9FLAO</name>
<dbReference type="Proteomes" id="UP001184833">
    <property type="component" value="Unassembled WGS sequence"/>
</dbReference>
<keyword evidence="2" id="KW-1185">Reference proteome</keyword>
<proteinExistence type="predicted"/>
<evidence type="ECO:0000313" key="1">
    <source>
        <dbReference type="EMBL" id="MDR6458964.1"/>
    </source>
</evidence>
<evidence type="ECO:0000313" key="2">
    <source>
        <dbReference type="Proteomes" id="UP001184833"/>
    </source>
</evidence>
<organism evidence="1 2">
    <name type="scientific">Chryseobacterium vietnamense</name>
    <dbReference type="NCBI Taxonomy" id="866785"/>
    <lineage>
        <taxon>Bacteria</taxon>
        <taxon>Pseudomonadati</taxon>
        <taxon>Bacteroidota</taxon>
        <taxon>Flavobacteriia</taxon>
        <taxon>Flavobacteriales</taxon>
        <taxon>Weeksellaceae</taxon>
        <taxon>Chryseobacterium group</taxon>
        <taxon>Chryseobacterium</taxon>
    </lineage>
</organism>
<reference evidence="1" key="1">
    <citation type="submission" date="2023-07" db="EMBL/GenBank/DDBJ databases">
        <title>Sorghum-associated microbial communities from plants grown in Nebraska, USA.</title>
        <authorList>
            <person name="Schachtman D."/>
        </authorList>
    </citation>
    <scope>NUCLEOTIDE SEQUENCE</scope>
    <source>
        <strain evidence="1">DS2329</strain>
    </source>
</reference>
<dbReference type="EMBL" id="JAVDQX010000002">
    <property type="protein sequence ID" value="MDR6458964.1"/>
    <property type="molecule type" value="Genomic_DNA"/>
</dbReference>
<sequence>MNIEAIIINDVDWLVASNEINQSDTDKLLSNLNNLLFSNDSDSKRFGVLLKTKIVSKLFNEVIELENKISTFGNSRSKKEEKRKLTIKNDILSNLIIIIFQTYSDYLNDSKEYRIFENNHIRKIGQISQNFLNGNISTENPFPEYYDKKNADKIITEIKEYYKKTFLNPENTLFVKTKLTQLSESLKSKISDVENEIIIWNRRGEEYKRELLLFSMEKSEEKDRLFDLYDCEMSGIMNLFHYKQDLMRLYNHIVEEYPFINSKPITISDITVFGDSNIHAVKRIYLEFSDFIDKTVSENDFVQAFMDLPITNKIKLVNGSLSDYAYLIKELKPFFIRRIGENAGIYNQWWSDRFLFSGKEKNSKSISNMISGLHTGRAASKKAATNNIVNFLKSSYNHPT</sequence>
<protein>
    <submittedName>
        <fullName evidence="1">Uncharacterized protein</fullName>
    </submittedName>
</protein>
<accession>A0ACC6J7N0</accession>
<gene>
    <name evidence="1" type="ORF">J2786_002071</name>
</gene>